<comment type="similarity">
    <text evidence="1 2">Belongs to the outer membrane factor (OMF) (TC 1.B.17) family.</text>
</comment>
<dbReference type="EMBL" id="BTPD01000013">
    <property type="protein sequence ID" value="GMQ30909.1"/>
    <property type="molecule type" value="Genomic_DNA"/>
</dbReference>
<dbReference type="Gene3D" id="2.20.200.10">
    <property type="entry name" value="Outer membrane efflux proteins (OEP)"/>
    <property type="match status" value="1"/>
</dbReference>
<protein>
    <submittedName>
        <fullName evidence="3">TolC family protein</fullName>
    </submittedName>
</protein>
<keyword evidence="2" id="KW-0449">Lipoprotein</keyword>
<keyword evidence="2" id="KW-0472">Membrane</keyword>
<evidence type="ECO:0000256" key="2">
    <source>
        <dbReference type="RuleBase" id="RU362097"/>
    </source>
</evidence>
<proteinExistence type="inferred from homology"/>
<dbReference type="PANTHER" id="PTHR30203">
    <property type="entry name" value="OUTER MEMBRANE CATION EFFLUX PROTEIN"/>
    <property type="match status" value="1"/>
</dbReference>
<dbReference type="PANTHER" id="PTHR30203:SF30">
    <property type="entry name" value="OUTER MEMBRANE PROTEIN-RELATED"/>
    <property type="match status" value="1"/>
</dbReference>
<keyword evidence="4" id="KW-1185">Reference proteome</keyword>
<dbReference type="InterPro" id="IPR010131">
    <property type="entry name" value="MdtP/NodT-like"/>
</dbReference>
<evidence type="ECO:0000256" key="1">
    <source>
        <dbReference type="ARBA" id="ARBA00007613"/>
    </source>
</evidence>
<accession>A0ABQ6PSH1</accession>
<name>A0ABQ6PSH1_9BACT</name>
<dbReference type="Proteomes" id="UP001338309">
    <property type="component" value="Unassembled WGS sequence"/>
</dbReference>
<sequence>MKKLLILSFLGMLAFSGCKSLNVTHPESDLQLPDQFSEEEADSTATMAQIAWENYFADPRLRGLIGIALAHNQDNLITLQRIKAARASMMRAKAGLLPEISGRAGAAQRKFGDFTMDGVGNFDTNLSEDLTEDQLIPDPYKDFIIGANFEWEIDVWGKLRNRKKAAAARYLASEEFSKSVRTWLISEVASTYYQLLAVDAEIGILNENIRLQELALQLIVELKEGGRANQLAIDQFEALVLNSKSQLEAKLREQQSAEYEMTRLVGSIDIPLERIELDSAVERPRILEVGLPAQLLQFRPDVREAEFGLQATKFDVNAAKAAFYPSITLFGMAGFNAFEFSKLFFSPASTVYQFGAGLTAPIFNRRVIKTEFELAKTDQQIALLEYEKRTLNAYLEVLDLVNQIQTYDNQLKLKQYEVSVLERSIENSNTLFSVGYANYLEVITAQSRALESAIELAELKASRLQSHVQLYRALGGGWN</sequence>
<dbReference type="InterPro" id="IPR003423">
    <property type="entry name" value="OMP_efflux"/>
</dbReference>
<organism evidence="3 4">
    <name type="scientific">Algoriphagus confluentis</name>
    <dbReference type="NCBI Taxonomy" id="1697556"/>
    <lineage>
        <taxon>Bacteria</taxon>
        <taxon>Pseudomonadati</taxon>
        <taxon>Bacteroidota</taxon>
        <taxon>Cytophagia</taxon>
        <taxon>Cytophagales</taxon>
        <taxon>Cyclobacteriaceae</taxon>
        <taxon>Algoriphagus</taxon>
    </lineage>
</organism>
<gene>
    <name evidence="3" type="ORF">Aconfl_35520</name>
</gene>
<dbReference type="Gene3D" id="1.20.1600.10">
    <property type="entry name" value="Outer membrane efflux proteins (OEP)"/>
    <property type="match status" value="1"/>
</dbReference>
<dbReference type="SUPFAM" id="SSF56954">
    <property type="entry name" value="Outer membrane efflux proteins (OEP)"/>
    <property type="match status" value="1"/>
</dbReference>
<dbReference type="PROSITE" id="PS51257">
    <property type="entry name" value="PROKAR_LIPOPROTEIN"/>
    <property type="match status" value="1"/>
</dbReference>
<keyword evidence="2" id="KW-1134">Transmembrane beta strand</keyword>
<reference evidence="3 4" key="1">
    <citation type="submission" date="2023-08" db="EMBL/GenBank/DDBJ databases">
        <title>Draft genome sequence of Algoriphagus confluentis.</title>
        <authorList>
            <person name="Takatani N."/>
            <person name="Hosokawa M."/>
            <person name="Sawabe T."/>
        </authorList>
    </citation>
    <scope>NUCLEOTIDE SEQUENCE [LARGE SCALE GENOMIC DNA]</scope>
    <source>
        <strain evidence="3 4">NBRC 111222</strain>
    </source>
</reference>
<feature type="chain" id="PRO_5045005176" evidence="2">
    <location>
        <begin position="21"/>
        <end position="479"/>
    </location>
</feature>
<keyword evidence="2" id="KW-0812">Transmembrane</keyword>
<dbReference type="NCBIfam" id="TIGR01845">
    <property type="entry name" value="outer_NodT"/>
    <property type="match status" value="1"/>
</dbReference>
<dbReference type="RefSeq" id="WP_338225614.1">
    <property type="nucleotide sequence ID" value="NZ_BTPD01000013.1"/>
</dbReference>
<dbReference type="Pfam" id="PF02321">
    <property type="entry name" value="OEP"/>
    <property type="match status" value="2"/>
</dbReference>
<comment type="subcellular location">
    <subcellularLocation>
        <location evidence="2">Cell membrane</location>
        <topology evidence="2">Lipid-anchor</topology>
    </subcellularLocation>
</comment>
<keyword evidence="2" id="KW-0564">Palmitate</keyword>
<comment type="caution">
    <text evidence="3">The sequence shown here is derived from an EMBL/GenBank/DDBJ whole genome shotgun (WGS) entry which is preliminary data.</text>
</comment>
<feature type="signal peptide" evidence="2">
    <location>
        <begin position="1"/>
        <end position="20"/>
    </location>
</feature>
<evidence type="ECO:0000313" key="4">
    <source>
        <dbReference type="Proteomes" id="UP001338309"/>
    </source>
</evidence>
<evidence type="ECO:0000313" key="3">
    <source>
        <dbReference type="EMBL" id="GMQ30909.1"/>
    </source>
</evidence>
<keyword evidence="2" id="KW-0732">Signal</keyword>